<dbReference type="RefSeq" id="WP_148976904.1">
    <property type="nucleotide sequence ID" value="NZ_JBNIKT010000027.1"/>
</dbReference>
<dbReference type="EMBL" id="VTER01000016">
    <property type="protein sequence ID" value="TYS42296.1"/>
    <property type="molecule type" value="Genomic_DNA"/>
</dbReference>
<gene>
    <name evidence="2" type="ORF">FZD51_23265</name>
</gene>
<evidence type="ECO:0000313" key="3">
    <source>
        <dbReference type="Proteomes" id="UP000322139"/>
    </source>
</evidence>
<accession>A0A5D4QWE6</accession>
<organism evidence="2 3">
    <name type="scientific">Bacillus infantis</name>
    <dbReference type="NCBI Taxonomy" id="324767"/>
    <lineage>
        <taxon>Bacteria</taxon>
        <taxon>Bacillati</taxon>
        <taxon>Bacillota</taxon>
        <taxon>Bacilli</taxon>
        <taxon>Bacillales</taxon>
        <taxon>Bacillaceae</taxon>
        <taxon>Bacillus</taxon>
    </lineage>
</organism>
<protein>
    <submittedName>
        <fullName evidence="2">Uncharacterized protein</fullName>
    </submittedName>
</protein>
<name>A0A5D4QWE6_9BACI</name>
<sequence length="174" mass="19083">MSNEQAQELFSSLKKMGMKLEFELNELIKKQLNKEELLLSASANSAVIASMISQCRNMVELLSIPLNFPTKNDVARVAKLAIQVEEKVDQLDEQMLALSSTLAEIKGSLEKLESANPEAKKEPNADSGLDAEASPAGKRRKARSRALSILLDNLQKNAEIQYGLPSKGSKNNGR</sequence>
<feature type="compositionally biased region" description="Basic and acidic residues" evidence="1">
    <location>
        <begin position="112"/>
        <end position="124"/>
    </location>
</feature>
<feature type="region of interest" description="Disordered" evidence="1">
    <location>
        <begin position="112"/>
        <end position="142"/>
    </location>
</feature>
<dbReference type="AlphaFoldDB" id="A0A5D4QWE6"/>
<reference evidence="2 3" key="1">
    <citation type="submission" date="2019-08" db="EMBL/GenBank/DDBJ databases">
        <title>Bacillus genomes from the desert of Cuatro Cienegas, Coahuila.</title>
        <authorList>
            <person name="Olmedo-Alvarez G."/>
        </authorList>
    </citation>
    <scope>NUCLEOTIDE SEQUENCE [LARGE SCALE GENOMIC DNA]</scope>
    <source>
        <strain evidence="2 3">CH446_14T</strain>
    </source>
</reference>
<evidence type="ECO:0000256" key="1">
    <source>
        <dbReference type="SAM" id="MobiDB-lite"/>
    </source>
</evidence>
<evidence type="ECO:0000313" key="2">
    <source>
        <dbReference type="EMBL" id="TYS42296.1"/>
    </source>
</evidence>
<comment type="caution">
    <text evidence="2">The sequence shown here is derived from an EMBL/GenBank/DDBJ whole genome shotgun (WGS) entry which is preliminary data.</text>
</comment>
<dbReference type="Proteomes" id="UP000322139">
    <property type="component" value="Unassembled WGS sequence"/>
</dbReference>
<proteinExistence type="predicted"/>